<evidence type="ECO:0000313" key="1">
    <source>
        <dbReference type="EMBL" id="KIJ58949.1"/>
    </source>
</evidence>
<sequence>MHPVYEGSRVLRRTALGLVILMSICRAQAGVFLVHHASGFRDNQLNWLVLAIMQFRGGRLAVGVVTCAQSGHPCLQGLASCGPIMIMIEVDSMAANG</sequence>
<dbReference type="EMBL" id="KN839903">
    <property type="protein sequence ID" value="KIJ58949.1"/>
    <property type="molecule type" value="Genomic_DNA"/>
</dbReference>
<dbReference type="HOGENOM" id="CLU_2346976_0_0_1"/>
<dbReference type="Proteomes" id="UP000053820">
    <property type="component" value="Unassembled WGS sequence"/>
</dbReference>
<gene>
    <name evidence="1" type="ORF">HYDPIDRAFT_118930</name>
</gene>
<accession>A0A0C9V105</accession>
<reference evidence="1 2" key="1">
    <citation type="submission" date="2014-04" db="EMBL/GenBank/DDBJ databases">
        <title>Evolutionary Origins and Diversification of the Mycorrhizal Mutualists.</title>
        <authorList>
            <consortium name="DOE Joint Genome Institute"/>
            <consortium name="Mycorrhizal Genomics Consortium"/>
            <person name="Kohler A."/>
            <person name="Kuo A."/>
            <person name="Nagy L.G."/>
            <person name="Floudas D."/>
            <person name="Copeland A."/>
            <person name="Barry K.W."/>
            <person name="Cichocki N."/>
            <person name="Veneault-Fourrey C."/>
            <person name="LaButti K."/>
            <person name="Lindquist E.A."/>
            <person name="Lipzen A."/>
            <person name="Lundell T."/>
            <person name="Morin E."/>
            <person name="Murat C."/>
            <person name="Riley R."/>
            <person name="Ohm R."/>
            <person name="Sun H."/>
            <person name="Tunlid A."/>
            <person name="Henrissat B."/>
            <person name="Grigoriev I.V."/>
            <person name="Hibbett D.S."/>
            <person name="Martin F."/>
        </authorList>
    </citation>
    <scope>NUCLEOTIDE SEQUENCE [LARGE SCALE GENOMIC DNA]</scope>
    <source>
        <strain evidence="1 2">MD-312</strain>
    </source>
</reference>
<name>A0A0C9V105_9AGAM</name>
<evidence type="ECO:0000313" key="2">
    <source>
        <dbReference type="Proteomes" id="UP000053820"/>
    </source>
</evidence>
<proteinExistence type="predicted"/>
<organism evidence="1 2">
    <name type="scientific">Hydnomerulius pinastri MD-312</name>
    <dbReference type="NCBI Taxonomy" id="994086"/>
    <lineage>
        <taxon>Eukaryota</taxon>
        <taxon>Fungi</taxon>
        <taxon>Dikarya</taxon>
        <taxon>Basidiomycota</taxon>
        <taxon>Agaricomycotina</taxon>
        <taxon>Agaricomycetes</taxon>
        <taxon>Agaricomycetidae</taxon>
        <taxon>Boletales</taxon>
        <taxon>Boletales incertae sedis</taxon>
        <taxon>Leucogyrophana</taxon>
    </lineage>
</organism>
<dbReference type="AlphaFoldDB" id="A0A0C9V105"/>
<keyword evidence="2" id="KW-1185">Reference proteome</keyword>
<protein>
    <submittedName>
        <fullName evidence="1">Uncharacterized protein</fullName>
    </submittedName>
</protein>